<dbReference type="Proteomes" id="UP001602245">
    <property type="component" value="Unassembled WGS sequence"/>
</dbReference>
<feature type="transmembrane region" description="Helical" evidence="7">
    <location>
        <begin position="95"/>
        <end position="121"/>
    </location>
</feature>
<keyword evidence="10" id="KW-1185">Reference proteome</keyword>
<dbReference type="InterPro" id="IPR036259">
    <property type="entry name" value="MFS_trans_sf"/>
</dbReference>
<evidence type="ECO:0000313" key="10">
    <source>
        <dbReference type="Proteomes" id="UP001602245"/>
    </source>
</evidence>
<evidence type="ECO:0000256" key="2">
    <source>
        <dbReference type="ARBA" id="ARBA00008335"/>
    </source>
</evidence>
<keyword evidence="6 7" id="KW-0472">Membrane</keyword>
<feature type="transmembrane region" description="Helical" evidence="7">
    <location>
        <begin position="47"/>
        <end position="66"/>
    </location>
</feature>
<feature type="transmembrane region" description="Helical" evidence="7">
    <location>
        <begin position="133"/>
        <end position="154"/>
    </location>
</feature>
<protein>
    <submittedName>
        <fullName evidence="9">MFS transporter</fullName>
    </submittedName>
</protein>
<gene>
    <name evidence="9" type="ORF">ACFY35_08740</name>
</gene>
<feature type="transmembrane region" description="Helical" evidence="7">
    <location>
        <begin position="356"/>
        <end position="376"/>
    </location>
</feature>
<dbReference type="RefSeq" id="WP_020516003.1">
    <property type="nucleotide sequence ID" value="NZ_JBIAZU010000002.1"/>
</dbReference>
<comment type="subcellular location">
    <subcellularLocation>
        <location evidence="1">Cell membrane</location>
        <topology evidence="1">Multi-pass membrane protein</topology>
    </subcellularLocation>
</comment>
<dbReference type="Gene3D" id="1.20.1250.20">
    <property type="entry name" value="MFS general substrate transporter like domains"/>
    <property type="match status" value="2"/>
</dbReference>
<comment type="similarity">
    <text evidence="2">Belongs to the major facilitator superfamily.</text>
</comment>
<keyword evidence="5 7" id="KW-1133">Transmembrane helix</keyword>
<keyword evidence="3" id="KW-0813">Transport</keyword>
<evidence type="ECO:0000313" key="9">
    <source>
        <dbReference type="EMBL" id="MFF5289511.1"/>
    </source>
</evidence>
<feature type="transmembrane region" description="Helical" evidence="7">
    <location>
        <begin position="299"/>
        <end position="319"/>
    </location>
</feature>
<dbReference type="PROSITE" id="PS50850">
    <property type="entry name" value="MFS"/>
    <property type="match status" value="1"/>
</dbReference>
<dbReference type="SUPFAM" id="SSF103473">
    <property type="entry name" value="MFS general substrate transporter"/>
    <property type="match status" value="1"/>
</dbReference>
<reference evidence="9 10" key="1">
    <citation type="submission" date="2024-10" db="EMBL/GenBank/DDBJ databases">
        <title>The Natural Products Discovery Center: Release of the First 8490 Sequenced Strains for Exploring Actinobacteria Biosynthetic Diversity.</title>
        <authorList>
            <person name="Kalkreuter E."/>
            <person name="Kautsar S.A."/>
            <person name="Yang D."/>
            <person name="Bader C.D."/>
            <person name="Teijaro C.N."/>
            <person name="Fluegel L."/>
            <person name="Davis C.M."/>
            <person name="Simpson J.R."/>
            <person name="Lauterbach L."/>
            <person name="Steele A.D."/>
            <person name="Gui C."/>
            <person name="Meng S."/>
            <person name="Li G."/>
            <person name="Viehrig K."/>
            <person name="Ye F."/>
            <person name="Su P."/>
            <person name="Kiefer A.F."/>
            <person name="Nichols A."/>
            <person name="Cepeda A.J."/>
            <person name="Yan W."/>
            <person name="Fan B."/>
            <person name="Jiang Y."/>
            <person name="Adhikari A."/>
            <person name="Zheng C.-J."/>
            <person name="Schuster L."/>
            <person name="Cowan T.M."/>
            <person name="Smanski M.J."/>
            <person name="Chevrette M.G."/>
            <person name="De Carvalho L.P.S."/>
            <person name="Shen B."/>
        </authorList>
    </citation>
    <scope>NUCLEOTIDE SEQUENCE [LARGE SCALE GENOMIC DNA]</scope>
    <source>
        <strain evidence="9 10">NPDC000087</strain>
    </source>
</reference>
<organism evidence="9 10">
    <name type="scientific">Paractinoplanes globisporus</name>
    <dbReference type="NCBI Taxonomy" id="113565"/>
    <lineage>
        <taxon>Bacteria</taxon>
        <taxon>Bacillati</taxon>
        <taxon>Actinomycetota</taxon>
        <taxon>Actinomycetes</taxon>
        <taxon>Micromonosporales</taxon>
        <taxon>Micromonosporaceae</taxon>
        <taxon>Paractinoplanes</taxon>
    </lineage>
</organism>
<feature type="transmembrane region" description="Helical" evidence="7">
    <location>
        <begin position="243"/>
        <end position="263"/>
    </location>
</feature>
<name>A0ABW6W888_9ACTN</name>
<evidence type="ECO:0000256" key="6">
    <source>
        <dbReference type="ARBA" id="ARBA00023136"/>
    </source>
</evidence>
<dbReference type="PANTHER" id="PTHR23514:SF3">
    <property type="entry name" value="BYPASS OF STOP CODON PROTEIN 6"/>
    <property type="match status" value="1"/>
</dbReference>
<evidence type="ECO:0000256" key="7">
    <source>
        <dbReference type="SAM" id="Phobius"/>
    </source>
</evidence>
<evidence type="ECO:0000256" key="5">
    <source>
        <dbReference type="ARBA" id="ARBA00022989"/>
    </source>
</evidence>
<keyword evidence="4 7" id="KW-0812">Transmembrane</keyword>
<feature type="transmembrane region" description="Helical" evidence="7">
    <location>
        <begin position="73"/>
        <end position="89"/>
    </location>
</feature>
<dbReference type="PANTHER" id="PTHR23514">
    <property type="entry name" value="BYPASS OF STOP CODON PROTEIN 6"/>
    <property type="match status" value="1"/>
</dbReference>
<proteinExistence type="inferred from homology"/>
<feature type="domain" description="Major facilitator superfamily (MFS) profile" evidence="8">
    <location>
        <begin position="8"/>
        <end position="386"/>
    </location>
</feature>
<dbReference type="EMBL" id="JBIAZU010000002">
    <property type="protein sequence ID" value="MFF5289511.1"/>
    <property type="molecule type" value="Genomic_DNA"/>
</dbReference>
<evidence type="ECO:0000256" key="4">
    <source>
        <dbReference type="ARBA" id="ARBA00022692"/>
    </source>
</evidence>
<feature type="transmembrane region" description="Helical" evidence="7">
    <location>
        <begin position="331"/>
        <end position="350"/>
    </location>
</feature>
<feature type="transmembrane region" description="Helical" evidence="7">
    <location>
        <begin position="208"/>
        <end position="231"/>
    </location>
</feature>
<comment type="caution">
    <text evidence="9">The sequence shown here is derived from an EMBL/GenBank/DDBJ whole genome shotgun (WGS) entry which is preliminary data.</text>
</comment>
<dbReference type="InterPro" id="IPR011701">
    <property type="entry name" value="MFS"/>
</dbReference>
<dbReference type="InterPro" id="IPR051788">
    <property type="entry name" value="MFS_Transporter"/>
</dbReference>
<evidence type="ECO:0000259" key="8">
    <source>
        <dbReference type="PROSITE" id="PS50850"/>
    </source>
</evidence>
<feature type="transmembrane region" description="Helical" evidence="7">
    <location>
        <begin position="270"/>
        <end position="293"/>
    </location>
</feature>
<evidence type="ECO:0000256" key="3">
    <source>
        <dbReference type="ARBA" id="ARBA00022448"/>
    </source>
</evidence>
<sequence>MRRPSRGPVLLAYAAFVLVGVNAGVTGVLLAAQMDDYGVSRATLGLTFFAGSAGFVLAGVTAGALIHRFGTRIAVATGGCVYVLAALYAGTRPPFVALVVLQIASGYGVGLLESLLNAYLSALPNATTLLNRLHGFFGVGALLGPPMAAGIVAVASWPTVMLLLGAVAVPLTAGFLIVYPRAGSDPAAAKPESPAPGRLAGLAARQRGVLLGAALLTVYVGLELGMGNWAFGYLVQTRGQAEVLAGYAVSGYWFGLTAGRFLLGPIATRFGLTAAGLMRTCLVGVSVVTALTWLLPGQAAAAAGLVLLGFFLGPIFPTAMAVAPRLTTERLVPASIGIMNAGSVVGGSLFPWLAGAIAGGVGVWTLLPFTLALSLLQQVIWWPMARRVGAHPESPSRTTGSAARS</sequence>
<feature type="transmembrane region" description="Helical" evidence="7">
    <location>
        <begin position="160"/>
        <end position="179"/>
    </location>
</feature>
<evidence type="ECO:0000256" key="1">
    <source>
        <dbReference type="ARBA" id="ARBA00004651"/>
    </source>
</evidence>
<dbReference type="InterPro" id="IPR020846">
    <property type="entry name" value="MFS_dom"/>
</dbReference>
<accession>A0ABW6W888</accession>
<dbReference type="Pfam" id="PF07690">
    <property type="entry name" value="MFS_1"/>
    <property type="match status" value="1"/>
</dbReference>